<feature type="domain" description="GAF" evidence="1">
    <location>
        <begin position="75"/>
        <end position="244"/>
    </location>
</feature>
<dbReference type="STRING" id="121845.A0A1S3DJ56"/>
<dbReference type="PaxDb" id="121845-A0A1S3DJ56"/>
<dbReference type="RefSeq" id="XP_008482973.1">
    <property type="nucleotide sequence ID" value="XM_008484751.1"/>
</dbReference>
<accession>A0A1S3DJ56</accession>
<dbReference type="SUPFAM" id="SSF55781">
    <property type="entry name" value="GAF domain-like"/>
    <property type="match status" value="1"/>
</dbReference>
<proteinExistence type="predicted"/>
<feature type="non-terminal residue" evidence="3">
    <location>
        <position position="1"/>
    </location>
</feature>
<gene>
    <name evidence="3" type="primary">LOC103519662</name>
</gene>
<dbReference type="AlphaFoldDB" id="A0A1S3DJ56"/>
<organism evidence="2 3">
    <name type="scientific">Diaphorina citri</name>
    <name type="common">Asian citrus psyllid</name>
    <dbReference type="NCBI Taxonomy" id="121845"/>
    <lineage>
        <taxon>Eukaryota</taxon>
        <taxon>Metazoa</taxon>
        <taxon>Ecdysozoa</taxon>
        <taxon>Arthropoda</taxon>
        <taxon>Hexapoda</taxon>
        <taxon>Insecta</taxon>
        <taxon>Pterygota</taxon>
        <taxon>Neoptera</taxon>
        <taxon>Paraneoptera</taxon>
        <taxon>Hemiptera</taxon>
        <taxon>Sternorrhyncha</taxon>
        <taxon>Psylloidea</taxon>
        <taxon>Psyllidae</taxon>
        <taxon>Diaphorininae</taxon>
        <taxon>Diaphorina</taxon>
    </lineage>
</organism>
<dbReference type="KEGG" id="dci:103519662"/>
<keyword evidence="2" id="KW-1185">Reference proteome</keyword>
<dbReference type="Proteomes" id="UP000079169">
    <property type="component" value="Unplaced"/>
</dbReference>
<dbReference type="GeneID" id="103519662"/>
<dbReference type="Gene3D" id="3.30.450.40">
    <property type="match status" value="2"/>
</dbReference>
<dbReference type="InterPro" id="IPR003018">
    <property type="entry name" value="GAF"/>
</dbReference>
<evidence type="ECO:0000313" key="3">
    <source>
        <dbReference type="RefSeq" id="XP_008482973.1"/>
    </source>
</evidence>
<dbReference type="Pfam" id="PF01590">
    <property type="entry name" value="GAF"/>
    <property type="match status" value="1"/>
</dbReference>
<evidence type="ECO:0000313" key="2">
    <source>
        <dbReference type="Proteomes" id="UP000079169"/>
    </source>
</evidence>
<dbReference type="InterPro" id="IPR029016">
    <property type="entry name" value="GAF-like_dom_sf"/>
</dbReference>
<name>A0A1S3DJ56_DIACI</name>
<reference evidence="3" key="1">
    <citation type="submission" date="2025-08" db="UniProtKB">
        <authorList>
            <consortium name="RefSeq"/>
        </authorList>
    </citation>
    <scope>IDENTIFICATION</scope>
</reference>
<evidence type="ECO:0000259" key="1">
    <source>
        <dbReference type="Pfam" id="PF01590"/>
    </source>
</evidence>
<protein>
    <submittedName>
        <fullName evidence="3">cGMP-specific 3',5'-cyclic phosphodiesterase-like</fullName>
    </submittedName>
</protein>
<sequence>VFQRYLTFCGIGIQNAQLFEMSILEFERNQVFQRYLTFCGIGIQNAQLFEMSILEFERNQILLKLARSIFEEQSNLECLVTKIMTEARDLLKCERCAVFLLKSETSEASHLERILERPGRVISERKPLCRRESNNVDIEDILAHTPEDPSIAFSTVFELGGPGGEALVKSPGNTVCNTHSRLATIAKYVASTGQILNIGDVPSWMREEVCNDEDEESDFTTRCILCMPIFNGQKTVIGVAQLINKVRY</sequence>